<feature type="transmembrane region" description="Helical" evidence="5">
    <location>
        <begin position="226"/>
        <end position="247"/>
    </location>
</feature>
<name>A0A024HJY4_PSEKB</name>
<organism evidence="7 8">
    <name type="scientific">Pseudomonas knackmussii (strain DSM 6978 / CCUG 54928 / LMG 23759 / B13)</name>
    <dbReference type="NCBI Taxonomy" id="1301098"/>
    <lineage>
        <taxon>Bacteria</taxon>
        <taxon>Pseudomonadati</taxon>
        <taxon>Pseudomonadota</taxon>
        <taxon>Gammaproteobacteria</taxon>
        <taxon>Pseudomonadales</taxon>
        <taxon>Pseudomonadaceae</taxon>
        <taxon>Pseudomonas</taxon>
    </lineage>
</organism>
<evidence type="ECO:0000256" key="2">
    <source>
        <dbReference type="ARBA" id="ARBA00022692"/>
    </source>
</evidence>
<evidence type="ECO:0000256" key="4">
    <source>
        <dbReference type="ARBA" id="ARBA00023136"/>
    </source>
</evidence>
<dbReference type="GO" id="GO:0016020">
    <property type="term" value="C:membrane"/>
    <property type="evidence" value="ECO:0007669"/>
    <property type="project" value="UniProtKB-SubCell"/>
</dbReference>
<dbReference type="Proteomes" id="UP000025241">
    <property type="component" value="Chromosome I"/>
</dbReference>
<dbReference type="InterPro" id="IPR032808">
    <property type="entry name" value="DoxX"/>
</dbReference>
<reference evidence="7 8" key="1">
    <citation type="submission" date="2013-03" db="EMBL/GenBank/DDBJ databases">
        <authorList>
            <person name="Linke B."/>
        </authorList>
    </citation>
    <scope>NUCLEOTIDE SEQUENCE [LARGE SCALE GENOMIC DNA]</scope>
    <source>
        <strain evidence="7 8">B13</strain>
    </source>
</reference>
<feature type="transmembrane region" description="Helical" evidence="5">
    <location>
        <begin position="167"/>
        <end position="185"/>
    </location>
</feature>
<accession>A0A024HJY4</accession>
<dbReference type="Pfam" id="PF07681">
    <property type="entry name" value="DoxX"/>
    <property type="match status" value="1"/>
</dbReference>
<dbReference type="KEGG" id="pkc:PKB_3613"/>
<evidence type="ECO:0000256" key="5">
    <source>
        <dbReference type="SAM" id="Phobius"/>
    </source>
</evidence>
<feature type="transmembrane region" description="Helical" evidence="5">
    <location>
        <begin position="191"/>
        <end position="214"/>
    </location>
</feature>
<protein>
    <recommendedName>
        <fullName evidence="9">DoxX family protein</fullName>
    </recommendedName>
</protein>
<dbReference type="eggNOG" id="COG2259">
    <property type="taxonomic scope" value="Bacteria"/>
</dbReference>
<proteinExistence type="predicted"/>
<dbReference type="HOGENOM" id="CLU_1110648_0_0_6"/>
<evidence type="ECO:0008006" key="9">
    <source>
        <dbReference type="Google" id="ProtNLM"/>
    </source>
</evidence>
<sequence length="250" mass="27638">MRARCRRRLAGRRCPGWHHDRRCRPCSCSPVLDWTACARMVRAMTPPRHSHSPCSTRVGTALHRRSNGSSFEPVPAITPKTPHGPHVPPTCHVYLALAQSIYYTRKSAKCAWCAMESFFTPLLTHPVTLVVAKVVLTFVFWTAGLFGVFNFKVIVQEMIDANLPSPRLFAIATMATQLTGSALVITNFAGLGWIGAFGLTVFLLLTIPIGHPFWKFEEPKRTGEFHIALEHITVVGGLMLAGILSTLPLP</sequence>
<gene>
    <name evidence="6" type="ORF">PKB_3265</name>
    <name evidence="7" type="ORF">PKB_3613</name>
</gene>
<comment type="subcellular location">
    <subcellularLocation>
        <location evidence="1">Membrane</location>
        <topology evidence="1">Multi-pass membrane protein</topology>
    </subcellularLocation>
</comment>
<evidence type="ECO:0000256" key="3">
    <source>
        <dbReference type="ARBA" id="ARBA00022989"/>
    </source>
</evidence>
<evidence type="ECO:0000313" key="7">
    <source>
        <dbReference type="EMBL" id="CDF84954.1"/>
    </source>
</evidence>
<dbReference type="KEGG" id="pkc:PKB_3265"/>
<dbReference type="EMBL" id="HG322950">
    <property type="protein sequence ID" value="CDF84954.1"/>
    <property type="molecule type" value="Genomic_DNA"/>
</dbReference>
<dbReference type="EMBL" id="HG322950">
    <property type="protein sequence ID" value="CDF84610.1"/>
    <property type="molecule type" value="Genomic_DNA"/>
</dbReference>
<feature type="transmembrane region" description="Helical" evidence="5">
    <location>
        <begin position="138"/>
        <end position="155"/>
    </location>
</feature>
<reference evidence="7 8" key="2">
    <citation type="submission" date="2014-05" db="EMBL/GenBank/DDBJ databases">
        <title>Genome sequence of the 3-chlorobenzoate degrading bacterium Pseudomonas knackmussii B13 shows multiple evidence for horizontal gene transfer.</title>
        <authorList>
            <person name="Miyazaki R."/>
            <person name="Bertelli C."/>
            <person name="Falquet L."/>
            <person name="Robinson-Rechavi M."/>
            <person name="Gharib W."/>
            <person name="Roy S."/>
            <person name="Van der Meer J.R."/>
        </authorList>
    </citation>
    <scope>NUCLEOTIDE SEQUENCE [LARGE SCALE GENOMIC DNA]</scope>
    <source>
        <strain evidence="7 8">B13</strain>
    </source>
</reference>
<dbReference type="STRING" id="1301098.PKB_3265"/>
<keyword evidence="3 5" id="KW-1133">Transmembrane helix</keyword>
<evidence type="ECO:0000313" key="8">
    <source>
        <dbReference type="Proteomes" id="UP000025241"/>
    </source>
</evidence>
<keyword evidence="8" id="KW-1185">Reference proteome</keyword>
<dbReference type="AlphaFoldDB" id="A0A024HJY4"/>
<evidence type="ECO:0000256" key="1">
    <source>
        <dbReference type="ARBA" id="ARBA00004141"/>
    </source>
</evidence>
<keyword evidence="4 5" id="KW-0472">Membrane</keyword>
<keyword evidence="2 5" id="KW-0812">Transmembrane</keyword>
<evidence type="ECO:0000313" key="6">
    <source>
        <dbReference type="EMBL" id="CDF84610.1"/>
    </source>
</evidence>